<dbReference type="GO" id="GO:0006869">
    <property type="term" value="P:lipid transport"/>
    <property type="evidence" value="ECO:0007669"/>
    <property type="project" value="InterPro"/>
</dbReference>
<evidence type="ECO:0000256" key="2">
    <source>
        <dbReference type="SAM" id="SignalP"/>
    </source>
</evidence>
<proteinExistence type="inferred from homology"/>
<dbReference type="PRINTS" id="PR00382">
    <property type="entry name" value="LIPIDTRNSFER"/>
</dbReference>
<evidence type="ECO:0000313" key="4">
    <source>
        <dbReference type="EMBL" id="WOL18633.1"/>
    </source>
</evidence>
<comment type="similarity">
    <text evidence="1">Belongs to the plant LTP family.</text>
</comment>
<evidence type="ECO:0000313" key="5">
    <source>
        <dbReference type="Proteomes" id="UP001327560"/>
    </source>
</evidence>
<dbReference type="Gene3D" id="1.10.110.10">
    <property type="entry name" value="Plant lipid-transfer and hydrophobic proteins"/>
    <property type="match status" value="1"/>
</dbReference>
<reference evidence="4 5" key="1">
    <citation type="submission" date="2023-10" db="EMBL/GenBank/DDBJ databases">
        <title>Chromosome-scale genome assembly provides insights into flower coloration mechanisms of Canna indica.</title>
        <authorList>
            <person name="Li C."/>
        </authorList>
    </citation>
    <scope>NUCLEOTIDE SEQUENCE [LARGE SCALE GENOMIC DNA]</scope>
    <source>
        <tissue evidence="4">Flower</tissue>
    </source>
</reference>
<feature type="signal peptide" evidence="2">
    <location>
        <begin position="1"/>
        <end position="28"/>
    </location>
</feature>
<gene>
    <name evidence="4" type="ORF">Cni_G27430</name>
</gene>
<feature type="chain" id="PRO_5042980955" description="Non-specific lipid-transfer protein" evidence="2">
    <location>
        <begin position="29"/>
        <end position="118"/>
    </location>
</feature>
<dbReference type="SMART" id="SM00499">
    <property type="entry name" value="AAI"/>
    <property type="match status" value="1"/>
</dbReference>
<keyword evidence="1" id="KW-0813">Transport</keyword>
<dbReference type="Pfam" id="PF00234">
    <property type="entry name" value="Tryp_alpha_amyl"/>
    <property type="match status" value="1"/>
</dbReference>
<evidence type="ECO:0000256" key="1">
    <source>
        <dbReference type="RuleBase" id="RU000628"/>
    </source>
</evidence>
<organism evidence="4 5">
    <name type="scientific">Canna indica</name>
    <name type="common">Indian-shot</name>
    <dbReference type="NCBI Taxonomy" id="4628"/>
    <lineage>
        <taxon>Eukaryota</taxon>
        <taxon>Viridiplantae</taxon>
        <taxon>Streptophyta</taxon>
        <taxon>Embryophyta</taxon>
        <taxon>Tracheophyta</taxon>
        <taxon>Spermatophyta</taxon>
        <taxon>Magnoliopsida</taxon>
        <taxon>Liliopsida</taxon>
        <taxon>Zingiberales</taxon>
        <taxon>Cannaceae</taxon>
        <taxon>Canna</taxon>
    </lineage>
</organism>
<sequence>MARNLVMMAMIAMMTMILVLTAAPRGSAAITCSQVNSELIPCVGYLRGGALNPRCCSGIKSLVAAAQTTQDRRMACRCIKTAAASMGIGLGKAGQLPGKCGVTVPFKIGPNTDCSKIN</sequence>
<name>A0AAQ3L0R5_9LILI</name>
<keyword evidence="2" id="KW-0732">Signal</keyword>
<dbReference type="PANTHER" id="PTHR33076">
    <property type="entry name" value="NON-SPECIFIC LIPID-TRANSFER PROTEIN 2-RELATED"/>
    <property type="match status" value="1"/>
</dbReference>
<dbReference type="InterPro" id="IPR036312">
    <property type="entry name" value="Bifun_inhib/LTP/seed_sf"/>
</dbReference>
<dbReference type="CDD" id="cd01960">
    <property type="entry name" value="nsLTP1"/>
    <property type="match status" value="1"/>
</dbReference>
<dbReference type="EMBL" id="CP136898">
    <property type="protein sequence ID" value="WOL18633.1"/>
    <property type="molecule type" value="Genomic_DNA"/>
</dbReference>
<dbReference type="GO" id="GO:0008289">
    <property type="term" value="F:lipid binding"/>
    <property type="evidence" value="ECO:0007669"/>
    <property type="project" value="UniProtKB-KW"/>
</dbReference>
<dbReference type="AlphaFoldDB" id="A0AAQ3L0R5"/>
<keyword evidence="5" id="KW-1185">Reference proteome</keyword>
<protein>
    <recommendedName>
        <fullName evidence="1">Non-specific lipid-transfer protein</fullName>
    </recommendedName>
</protein>
<feature type="domain" description="Bifunctional inhibitor/plant lipid transfer protein/seed storage helical" evidence="3">
    <location>
        <begin position="32"/>
        <end position="114"/>
    </location>
</feature>
<evidence type="ECO:0000259" key="3">
    <source>
        <dbReference type="SMART" id="SM00499"/>
    </source>
</evidence>
<dbReference type="InterPro" id="IPR000528">
    <property type="entry name" value="Plant_nsLTP"/>
</dbReference>
<dbReference type="SUPFAM" id="SSF47699">
    <property type="entry name" value="Bifunctional inhibitor/lipid-transfer protein/seed storage 2S albumin"/>
    <property type="match status" value="1"/>
</dbReference>
<accession>A0AAQ3L0R5</accession>
<comment type="function">
    <text evidence="1">Plant non-specific lipid-transfer proteins transfer phospholipids as well as galactolipids across membranes. May play a role in wax or cutin deposition in the cell walls of expanding epidermal cells and certain secretory tissues.</text>
</comment>
<dbReference type="InterPro" id="IPR016140">
    <property type="entry name" value="Bifunc_inhib/LTP/seed_store"/>
</dbReference>
<dbReference type="Proteomes" id="UP001327560">
    <property type="component" value="Chromosome 9"/>
</dbReference>
<keyword evidence="1" id="KW-0446">Lipid-binding</keyword>